<evidence type="ECO:0000313" key="2">
    <source>
        <dbReference type="Proteomes" id="UP000499080"/>
    </source>
</evidence>
<organism evidence="1 2">
    <name type="scientific">Araneus ventricosus</name>
    <name type="common">Orbweaver spider</name>
    <name type="synonym">Epeira ventricosa</name>
    <dbReference type="NCBI Taxonomy" id="182803"/>
    <lineage>
        <taxon>Eukaryota</taxon>
        <taxon>Metazoa</taxon>
        <taxon>Ecdysozoa</taxon>
        <taxon>Arthropoda</taxon>
        <taxon>Chelicerata</taxon>
        <taxon>Arachnida</taxon>
        <taxon>Araneae</taxon>
        <taxon>Araneomorphae</taxon>
        <taxon>Entelegynae</taxon>
        <taxon>Araneoidea</taxon>
        <taxon>Araneidae</taxon>
        <taxon>Araneus</taxon>
    </lineage>
</organism>
<keyword evidence="2" id="KW-1185">Reference proteome</keyword>
<dbReference type="AlphaFoldDB" id="A0A4Y2UMU5"/>
<name>A0A4Y2UMU5_ARAVE</name>
<proteinExistence type="predicted"/>
<accession>A0A4Y2UMU5</accession>
<dbReference type="EMBL" id="BGPR01037833">
    <property type="protein sequence ID" value="GBO13552.1"/>
    <property type="molecule type" value="Genomic_DNA"/>
</dbReference>
<reference evidence="1 2" key="1">
    <citation type="journal article" date="2019" name="Sci. Rep.">
        <title>Orb-weaving spider Araneus ventricosus genome elucidates the spidroin gene catalogue.</title>
        <authorList>
            <person name="Kono N."/>
            <person name="Nakamura H."/>
            <person name="Ohtoshi R."/>
            <person name="Moran D.A.P."/>
            <person name="Shinohara A."/>
            <person name="Yoshida Y."/>
            <person name="Fujiwara M."/>
            <person name="Mori M."/>
            <person name="Tomita M."/>
            <person name="Arakawa K."/>
        </authorList>
    </citation>
    <scope>NUCLEOTIDE SEQUENCE [LARGE SCALE GENOMIC DNA]</scope>
</reference>
<protein>
    <submittedName>
        <fullName evidence="1">Uncharacterized protein</fullName>
    </submittedName>
</protein>
<comment type="caution">
    <text evidence="1">The sequence shown here is derived from an EMBL/GenBank/DDBJ whole genome shotgun (WGS) entry which is preliminary data.</text>
</comment>
<gene>
    <name evidence="1" type="ORF">AVEN_167495_1</name>
</gene>
<dbReference type="Proteomes" id="UP000499080">
    <property type="component" value="Unassembled WGS sequence"/>
</dbReference>
<evidence type="ECO:0000313" key="1">
    <source>
        <dbReference type="EMBL" id="GBO13552.1"/>
    </source>
</evidence>
<sequence length="91" mass="10222">MSSRELPGRMNPNFISRRWSWPGYAARQANSCSLWYSRSCYRLVVFAVVCFGERSLLGGSQTRSCRNDQESMSHSNIIGGSVAGNYMAWSS</sequence>